<feature type="region of interest" description="Disordered" evidence="1">
    <location>
        <begin position="38"/>
        <end position="60"/>
    </location>
</feature>
<organism evidence="3 4">
    <name type="scientific">Amycolatopsis xylanica</name>
    <dbReference type="NCBI Taxonomy" id="589385"/>
    <lineage>
        <taxon>Bacteria</taxon>
        <taxon>Bacillati</taxon>
        <taxon>Actinomycetota</taxon>
        <taxon>Actinomycetes</taxon>
        <taxon>Pseudonocardiales</taxon>
        <taxon>Pseudonocardiaceae</taxon>
        <taxon>Amycolatopsis</taxon>
    </lineage>
</organism>
<sequence>MTMGTALVLLGGGALLVILILLTIGMLLGRRVRRGRKRGLYPYRSGPGTYDNSSMGGGPH</sequence>
<keyword evidence="2" id="KW-0472">Membrane</keyword>
<proteinExistence type="predicted"/>
<reference evidence="3 4" key="1">
    <citation type="submission" date="2016-10" db="EMBL/GenBank/DDBJ databases">
        <authorList>
            <person name="de Groot N.N."/>
        </authorList>
    </citation>
    <scope>NUCLEOTIDE SEQUENCE [LARGE SCALE GENOMIC DNA]</scope>
    <source>
        <strain evidence="3 4">CPCC 202699</strain>
    </source>
</reference>
<dbReference type="Proteomes" id="UP000199515">
    <property type="component" value="Unassembled WGS sequence"/>
</dbReference>
<evidence type="ECO:0000256" key="2">
    <source>
        <dbReference type="SAM" id="Phobius"/>
    </source>
</evidence>
<dbReference type="RefSeq" id="WP_091290498.1">
    <property type="nucleotide sequence ID" value="NZ_FNON01000004.1"/>
</dbReference>
<gene>
    <name evidence="3" type="ORF">SAMN05421504_1046</name>
</gene>
<keyword evidence="2" id="KW-1133">Transmembrane helix</keyword>
<accession>A0A1H3FWZ9</accession>
<protein>
    <submittedName>
        <fullName evidence="3">Uncharacterized protein</fullName>
    </submittedName>
</protein>
<keyword evidence="2" id="KW-0812">Transmembrane</keyword>
<dbReference type="AlphaFoldDB" id="A0A1H3FWZ9"/>
<evidence type="ECO:0000256" key="1">
    <source>
        <dbReference type="SAM" id="MobiDB-lite"/>
    </source>
</evidence>
<evidence type="ECO:0000313" key="3">
    <source>
        <dbReference type="EMBL" id="SDX94694.1"/>
    </source>
</evidence>
<keyword evidence="4" id="KW-1185">Reference proteome</keyword>
<feature type="transmembrane region" description="Helical" evidence="2">
    <location>
        <begin position="6"/>
        <end position="28"/>
    </location>
</feature>
<evidence type="ECO:0000313" key="4">
    <source>
        <dbReference type="Proteomes" id="UP000199515"/>
    </source>
</evidence>
<dbReference type="EMBL" id="FNON01000004">
    <property type="protein sequence ID" value="SDX94694.1"/>
    <property type="molecule type" value="Genomic_DNA"/>
</dbReference>
<name>A0A1H3FWZ9_9PSEU</name>